<gene>
    <name evidence="2" type="ORF">DERYTH_LOCUS11056</name>
</gene>
<comment type="caution">
    <text evidence="2">The sequence shown here is derived from an EMBL/GenBank/DDBJ whole genome shotgun (WGS) entry which is preliminary data.</text>
</comment>
<accession>A0A9N9HEH1</accession>
<organism evidence="2 3">
    <name type="scientific">Dentiscutata erythropus</name>
    <dbReference type="NCBI Taxonomy" id="1348616"/>
    <lineage>
        <taxon>Eukaryota</taxon>
        <taxon>Fungi</taxon>
        <taxon>Fungi incertae sedis</taxon>
        <taxon>Mucoromycota</taxon>
        <taxon>Glomeromycotina</taxon>
        <taxon>Glomeromycetes</taxon>
        <taxon>Diversisporales</taxon>
        <taxon>Gigasporaceae</taxon>
        <taxon>Dentiscutata</taxon>
    </lineage>
</organism>
<proteinExistence type="predicted"/>
<feature type="compositionally biased region" description="Low complexity" evidence="1">
    <location>
        <begin position="34"/>
        <end position="52"/>
    </location>
</feature>
<reference evidence="2" key="1">
    <citation type="submission" date="2021-06" db="EMBL/GenBank/DDBJ databases">
        <authorList>
            <person name="Kallberg Y."/>
            <person name="Tangrot J."/>
            <person name="Rosling A."/>
        </authorList>
    </citation>
    <scope>NUCLEOTIDE SEQUENCE</scope>
    <source>
        <strain evidence="2">MA453B</strain>
    </source>
</reference>
<protein>
    <submittedName>
        <fullName evidence="2">6714_t:CDS:1</fullName>
    </submittedName>
</protein>
<name>A0A9N9HEH1_9GLOM</name>
<dbReference type="Proteomes" id="UP000789405">
    <property type="component" value="Unassembled WGS sequence"/>
</dbReference>
<sequence length="133" mass="15297">MVKSCNPNIKRQDLIDAANEEWRKYRKEPETTIKKQITSSKSSSSTSSSLLSDEILTVTPNAPVQQKSLMQIKDAKAKITEYEYLLTNTNDKDLRYQIFEKLKDARAIIEKEISHLSLLKHHAASQGKYQEKK</sequence>
<evidence type="ECO:0000313" key="2">
    <source>
        <dbReference type="EMBL" id="CAG8667746.1"/>
    </source>
</evidence>
<evidence type="ECO:0000313" key="3">
    <source>
        <dbReference type="Proteomes" id="UP000789405"/>
    </source>
</evidence>
<dbReference type="EMBL" id="CAJVPY010006698">
    <property type="protein sequence ID" value="CAG8667746.1"/>
    <property type="molecule type" value="Genomic_DNA"/>
</dbReference>
<evidence type="ECO:0000256" key="1">
    <source>
        <dbReference type="SAM" id="MobiDB-lite"/>
    </source>
</evidence>
<dbReference type="AlphaFoldDB" id="A0A9N9HEH1"/>
<feature type="region of interest" description="Disordered" evidence="1">
    <location>
        <begin position="29"/>
        <end position="52"/>
    </location>
</feature>
<keyword evidence="3" id="KW-1185">Reference proteome</keyword>